<organism evidence="3 4">
    <name type="scientific">Sporothrix bragantina</name>
    <dbReference type="NCBI Taxonomy" id="671064"/>
    <lineage>
        <taxon>Eukaryota</taxon>
        <taxon>Fungi</taxon>
        <taxon>Dikarya</taxon>
        <taxon>Ascomycota</taxon>
        <taxon>Pezizomycotina</taxon>
        <taxon>Sordariomycetes</taxon>
        <taxon>Sordariomycetidae</taxon>
        <taxon>Ophiostomatales</taxon>
        <taxon>Ophiostomataceae</taxon>
        <taxon>Sporothrix</taxon>
    </lineage>
</organism>
<dbReference type="EMBL" id="CAWUHC010000001">
    <property type="protein sequence ID" value="CAK7208621.1"/>
    <property type="molecule type" value="Genomic_DNA"/>
</dbReference>
<dbReference type="InterPro" id="IPR045518">
    <property type="entry name" value="2EXR"/>
</dbReference>
<feature type="compositionally biased region" description="Polar residues" evidence="1">
    <location>
        <begin position="299"/>
        <end position="310"/>
    </location>
</feature>
<name>A0ABP0AMZ9_9PEZI</name>
<sequence length="348" mass="37741">MRPSDSPCASHSPRVPSPPSWCTSPAPIPVNLHVCHESRVEARRHYALMFGIARRPGHVFFDPARDVLYFGPRDGFMAAEAQLRTMLALADPDELAQVQRVAVSATVLGDGFSQPFQSSSSASTNLAVDVLHLLRAKLPRLKELVVIPHDGHPTYDTDTVLVPLPLLPTSLPLGPISSWPIDGPSACAGDGSLHRQNQPDNSNTSGVDSGASAASENTACLARQVHAAMRRVCAAVPDWKPPRWRILAISSEPVKQLRCGKLQESESESEEDLEIEQDNDTDDSENDDSENDDDEQSVKDPSNQHKSLSSHCGLESSASCCRGSARPMCSFGEPSRVPCRTKYQKSSC</sequence>
<feature type="region of interest" description="Disordered" evidence="1">
    <location>
        <begin position="257"/>
        <end position="348"/>
    </location>
</feature>
<evidence type="ECO:0000259" key="2">
    <source>
        <dbReference type="Pfam" id="PF20150"/>
    </source>
</evidence>
<evidence type="ECO:0000313" key="4">
    <source>
        <dbReference type="Proteomes" id="UP001642406"/>
    </source>
</evidence>
<gene>
    <name evidence="3" type="ORF">SBRCBS47491_000154</name>
</gene>
<feature type="domain" description="2EXR" evidence="2">
    <location>
        <begin position="18"/>
        <end position="68"/>
    </location>
</feature>
<keyword evidence="4" id="KW-1185">Reference proteome</keyword>
<protein>
    <recommendedName>
        <fullName evidence="2">2EXR domain-containing protein</fullName>
    </recommendedName>
</protein>
<dbReference type="PANTHER" id="PTHR35910:SF1">
    <property type="entry name" value="2EXR DOMAIN-CONTAINING PROTEIN"/>
    <property type="match status" value="1"/>
</dbReference>
<dbReference type="PANTHER" id="PTHR35910">
    <property type="entry name" value="2EXR DOMAIN-CONTAINING PROTEIN"/>
    <property type="match status" value="1"/>
</dbReference>
<accession>A0ABP0AMZ9</accession>
<evidence type="ECO:0000256" key="1">
    <source>
        <dbReference type="SAM" id="MobiDB-lite"/>
    </source>
</evidence>
<feature type="compositionally biased region" description="Acidic residues" evidence="1">
    <location>
        <begin position="265"/>
        <end position="295"/>
    </location>
</feature>
<proteinExistence type="predicted"/>
<evidence type="ECO:0000313" key="3">
    <source>
        <dbReference type="EMBL" id="CAK7208621.1"/>
    </source>
</evidence>
<feature type="region of interest" description="Disordered" evidence="1">
    <location>
        <begin position="1"/>
        <end position="20"/>
    </location>
</feature>
<dbReference type="Proteomes" id="UP001642406">
    <property type="component" value="Unassembled WGS sequence"/>
</dbReference>
<feature type="region of interest" description="Disordered" evidence="1">
    <location>
        <begin position="184"/>
        <end position="212"/>
    </location>
</feature>
<reference evidence="3 4" key="1">
    <citation type="submission" date="2024-01" db="EMBL/GenBank/DDBJ databases">
        <authorList>
            <person name="Allen C."/>
            <person name="Tagirdzhanova G."/>
        </authorList>
    </citation>
    <scope>NUCLEOTIDE SEQUENCE [LARGE SCALE GENOMIC DNA]</scope>
</reference>
<dbReference type="Pfam" id="PF20150">
    <property type="entry name" value="2EXR"/>
    <property type="match status" value="1"/>
</dbReference>
<feature type="compositionally biased region" description="Polar residues" evidence="1">
    <location>
        <begin position="194"/>
        <end position="212"/>
    </location>
</feature>
<comment type="caution">
    <text evidence="3">The sequence shown here is derived from an EMBL/GenBank/DDBJ whole genome shotgun (WGS) entry which is preliminary data.</text>
</comment>